<dbReference type="NCBIfam" id="TIGR01469">
    <property type="entry name" value="cobA_cysG_Cterm"/>
    <property type="match status" value="1"/>
</dbReference>
<dbReference type="InterPro" id="IPR003043">
    <property type="entry name" value="Uropor_MeTrfase_CS"/>
</dbReference>
<dbReference type="InterPro" id="IPR014777">
    <property type="entry name" value="4pyrrole_Mease_sub1"/>
</dbReference>
<dbReference type="InterPro" id="IPR006366">
    <property type="entry name" value="CobA/CysG_C"/>
</dbReference>
<evidence type="ECO:0000256" key="6">
    <source>
        <dbReference type="ARBA" id="ARBA00023244"/>
    </source>
</evidence>
<proteinExistence type="inferred from homology"/>
<evidence type="ECO:0000256" key="2">
    <source>
        <dbReference type="ARBA" id="ARBA00012162"/>
    </source>
</evidence>
<dbReference type="Proteomes" id="UP000288178">
    <property type="component" value="Unassembled WGS sequence"/>
</dbReference>
<dbReference type="Pfam" id="PF00590">
    <property type="entry name" value="TP_methylase"/>
    <property type="match status" value="1"/>
</dbReference>
<dbReference type="GO" id="GO:0004851">
    <property type="term" value="F:uroporphyrin-III C-methyltransferase activity"/>
    <property type="evidence" value="ECO:0007669"/>
    <property type="project" value="UniProtKB-EC"/>
</dbReference>
<dbReference type="PROSITE" id="PS00839">
    <property type="entry name" value="SUMT_1"/>
    <property type="match status" value="1"/>
</dbReference>
<dbReference type="AlphaFoldDB" id="A0A3S2U620"/>
<feature type="region of interest" description="Disordered" evidence="8">
    <location>
        <begin position="249"/>
        <end position="273"/>
    </location>
</feature>
<keyword evidence="3 10" id="KW-0489">Methyltransferase</keyword>
<dbReference type="EMBL" id="SACT01000009">
    <property type="protein sequence ID" value="RVT48886.1"/>
    <property type="molecule type" value="Genomic_DNA"/>
</dbReference>
<dbReference type="Gene3D" id="3.30.950.10">
    <property type="entry name" value="Methyltransferase, Cobalt-precorrin-4 Transmethylase, Domain 2"/>
    <property type="match status" value="1"/>
</dbReference>
<dbReference type="PANTHER" id="PTHR45790:SF3">
    <property type="entry name" value="S-ADENOSYL-L-METHIONINE-DEPENDENT UROPORPHYRINOGEN III METHYLTRANSFERASE, CHLOROPLASTIC"/>
    <property type="match status" value="1"/>
</dbReference>
<dbReference type="FunFam" id="3.40.1010.10:FF:000001">
    <property type="entry name" value="Siroheme synthase"/>
    <property type="match status" value="1"/>
</dbReference>
<evidence type="ECO:0000313" key="11">
    <source>
        <dbReference type="Proteomes" id="UP000288178"/>
    </source>
</evidence>
<dbReference type="UniPathway" id="UPA00262">
    <property type="reaction ID" value="UER00211"/>
</dbReference>
<dbReference type="OrthoDB" id="9815856at2"/>
<evidence type="ECO:0000259" key="9">
    <source>
        <dbReference type="Pfam" id="PF00590"/>
    </source>
</evidence>
<gene>
    <name evidence="10" type="primary">cobA</name>
    <name evidence="10" type="ORF">ENE75_21255</name>
</gene>
<dbReference type="GO" id="GO:0032259">
    <property type="term" value="P:methylation"/>
    <property type="evidence" value="ECO:0007669"/>
    <property type="project" value="UniProtKB-KW"/>
</dbReference>
<dbReference type="PANTHER" id="PTHR45790">
    <property type="entry name" value="SIROHEME SYNTHASE-RELATED"/>
    <property type="match status" value="1"/>
</dbReference>
<keyword evidence="6" id="KW-0627">Porphyrin biosynthesis</keyword>
<dbReference type="InterPro" id="IPR000878">
    <property type="entry name" value="4pyrrol_Mease"/>
</dbReference>
<dbReference type="InterPro" id="IPR050161">
    <property type="entry name" value="Siro_Cobalamin_biosynth"/>
</dbReference>
<sequence>MTVTLHTVTLIGAGPGDPDLLTVKAVKALRRATVALVDDLVDPGVLRYLRRSARVIPVGKRGGCRSTPQAFIERLLIAEARRGERVVRLKGGDPFVFGRGGEEVDALLAAGLEVEVVSGLTAGIAGPAAVGIPVTDRRHAPGVALVTGHLKDDGNGPDWAALARSGLTLVVYMGVARADAVVQSLTEGGLAVDTPAAVVSAAHTPRQTARRCTLGTLCATVEADELVSPALLVIGSVADLADLSLCPPVRRPDADPAAPPVRQSAPVRRRLRG</sequence>
<comment type="caution">
    <text evidence="10">The sequence shown here is derived from an EMBL/GenBank/DDBJ whole genome shotgun (WGS) entry which is preliminary data.</text>
</comment>
<keyword evidence="4 10" id="KW-0808">Transferase</keyword>
<dbReference type="EC" id="2.1.1.107" evidence="2"/>
<dbReference type="Gene3D" id="3.40.1010.10">
    <property type="entry name" value="Cobalt-precorrin-4 Transmethylase, Domain 1"/>
    <property type="match status" value="1"/>
</dbReference>
<evidence type="ECO:0000256" key="4">
    <source>
        <dbReference type="ARBA" id="ARBA00022679"/>
    </source>
</evidence>
<dbReference type="InterPro" id="IPR014776">
    <property type="entry name" value="4pyrrole_Mease_sub2"/>
</dbReference>
<evidence type="ECO:0000256" key="5">
    <source>
        <dbReference type="ARBA" id="ARBA00022691"/>
    </source>
</evidence>
<evidence type="ECO:0000256" key="1">
    <source>
        <dbReference type="ARBA" id="ARBA00005879"/>
    </source>
</evidence>
<protein>
    <recommendedName>
        <fullName evidence="2">uroporphyrinogen-III C-methyltransferase</fullName>
        <ecNumber evidence="2">2.1.1.107</ecNumber>
    </recommendedName>
</protein>
<accession>A0A3S2U620</accession>
<organism evidence="10 11">
    <name type="scientific">Rubrivivax albus</name>
    <dbReference type="NCBI Taxonomy" id="2499835"/>
    <lineage>
        <taxon>Bacteria</taxon>
        <taxon>Pseudomonadati</taxon>
        <taxon>Pseudomonadota</taxon>
        <taxon>Betaproteobacteria</taxon>
        <taxon>Burkholderiales</taxon>
        <taxon>Sphaerotilaceae</taxon>
        <taxon>Rubrivivax</taxon>
    </lineage>
</organism>
<feature type="domain" description="Tetrapyrrole methylase" evidence="9">
    <location>
        <begin position="7"/>
        <end position="217"/>
    </location>
</feature>
<dbReference type="GO" id="GO:0019354">
    <property type="term" value="P:siroheme biosynthetic process"/>
    <property type="evidence" value="ECO:0007669"/>
    <property type="project" value="UniProtKB-UniPathway"/>
</dbReference>
<evidence type="ECO:0000256" key="7">
    <source>
        <dbReference type="ARBA" id="ARBA00025705"/>
    </source>
</evidence>
<evidence type="ECO:0000313" key="10">
    <source>
        <dbReference type="EMBL" id="RVT48886.1"/>
    </source>
</evidence>
<dbReference type="CDD" id="cd11642">
    <property type="entry name" value="SUMT"/>
    <property type="match status" value="1"/>
</dbReference>
<comment type="similarity">
    <text evidence="1">Belongs to the precorrin methyltransferase family.</text>
</comment>
<evidence type="ECO:0000256" key="3">
    <source>
        <dbReference type="ARBA" id="ARBA00022603"/>
    </source>
</evidence>
<comment type="pathway">
    <text evidence="7">Porphyrin-containing compound metabolism; siroheme biosynthesis; precorrin-2 from uroporphyrinogen III: step 1/1.</text>
</comment>
<name>A0A3S2U620_9BURK</name>
<dbReference type="RefSeq" id="WP_128200446.1">
    <property type="nucleotide sequence ID" value="NZ_SACT01000009.1"/>
</dbReference>
<dbReference type="SUPFAM" id="SSF53790">
    <property type="entry name" value="Tetrapyrrole methylase"/>
    <property type="match status" value="1"/>
</dbReference>
<evidence type="ECO:0000256" key="8">
    <source>
        <dbReference type="SAM" id="MobiDB-lite"/>
    </source>
</evidence>
<reference evidence="10 11" key="1">
    <citation type="submission" date="2019-01" db="EMBL/GenBank/DDBJ databases">
        <authorList>
            <person name="Chen W.-M."/>
        </authorList>
    </citation>
    <scope>NUCLEOTIDE SEQUENCE [LARGE SCALE GENOMIC DNA]</scope>
    <source>
        <strain evidence="10 11">ICH-3</strain>
    </source>
</reference>
<keyword evidence="5" id="KW-0949">S-adenosyl-L-methionine</keyword>
<keyword evidence="11" id="KW-1185">Reference proteome</keyword>
<dbReference type="InterPro" id="IPR035996">
    <property type="entry name" value="4pyrrol_Methylase_sf"/>
</dbReference>
<dbReference type="NCBIfam" id="NF004790">
    <property type="entry name" value="PRK06136.1"/>
    <property type="match status" value="1"/>
</dbReference>